<evidence type="ECO:0000256" key="1">
    <source>
        <dbReference type="SAM" id="Phobius"/>
    </source>
</evidence>
<feature type="transmembrane region" description="Helical" evidence="1">
    <location>
        <begin position="147"/>
        <end position="166"/>
    </location>
</feature>
<dbReference type="Proteomes" id="UP000001412">
    <property type="component" value="Chromosome"/>
</dbReference>
<dbReference type="HOGENOM" id="CLU_117099_0_0_9"/>
<keyword evidence="3" id="KW-1185">Reference proteome</keyword>
<evidence type="ECO:0000313" key="2">
    <source>
        <dbReference type="EMBL" id="AAO35400.1"/>
    </source>
</evidence>
<evidence type="ECO:0008006" key="4">
    <source>
        <dbReference type="Google" id="ProtNLM"/>
    </source>
</evidence>
<accession>Q897D8</accession>
<feature type="transmembrane region" description="Helical" evidence="1">
    <location>
        <begin position="38"/>
        <end position="57"/>
    </location>
</feature>
<organism evidence="2 3">
    <name type="scientific">Clostridium tetani (strain Massachusetts / E88)</name>
    <dbReference type="NCBI Taxonomy" id="212717"/>
    <lineage>
        <taxon>Bacteria</taxon>
        <taxon>Bacillati</taxon>
        <taxon>Bacillota</taxon>
        <taxon>Clostridia</taxon>
        <taxon>Eubacteriales</taxon>
        <taxon>Clostridiaceae</taxon>
        <taxon>Clostridium</taxon>
    </lineage>
</organism>
<feature type="transmembrane region" description="Helical" evidence="1">
    <location>
        <begin position="172"/>
        <end position="189"/>
    </location>
</feature>
<sequence length="202" mass="23271">MIFVKNLILKDLYIMKRWIFAIPIYLIIALILNNGIEALGYFIPLALSIAISIRLIYNDDKIKGSFIINSLPITRKEIIISKYIILSLLIIFIAFSIILINYITYFKFSNLCTINLSLKDILSFIFLSNIICAITIPLYYSINNINILLLALLPLFFSLNPISTYLIPKLNFLNPISIVLFLLIMHSSMHSSIRLFENMDIE</sequence>
<proteinExistence type="predicted"/>
<dbReference type="PANTHER" id="PTHR41309">
    <property type="entry name" value="MEMBRANE PROTEIN-RELATED"/>
    <property type="match status" value="1"/>
</dbReference>
<keyword evidence="1" id="KW-0812">Transmembrane</keyword>
<evidence type="ECO:0000313" key="3">
    <source>
        <dbReference type="Proteomes" id="UP000001412"/>
    </source>
</evidence>
<name>Q897D8_CLOTE</name>
<feature type="transmembrane region" description="Helical" evidence="1">
    <location>
        <begin position="78"/>
        <end position="101"/>
    </location>
</feature>
<dbReference type="STRING" id="212717.CTC_00802"/>
<protein>
    <recommendedName>
        <fullName evidence="4">ABC-2 transporter permease</fullName>
    </recommendedName>
</protein>
<feature type="transmembrane region" description="Helical" evidence="1">
    <location>
        <begin position="12"/>
        <end position="32"/>
    </location>
</feature>
<dbReference type="AlphaFoldDB" id="Q897D8"/>
<dbReference type="Pfam" id="PF13346">
    <property type="entry name" value="ABC2_membrane_5"/>
    <property type="match status" value="1"/>
</dbReference>
<keyword evidence="1" id="KW-0472">Membrane</keyword>
<dbReference type="PANTHER" id="PTHR41309:SF2">
    <property type="entry name" value="MEMBRANE PROTEIN"/>
    <property type="match status" value="1"/>
</dbReference>
<reference evidence="2 3" key="1">
    <citation type="journal article" date="2003" name="Proc. Natl. Acad. Sci. U.S.A.">
        <title>The genome sequence of Clostridium tetani, the causative agent of tetanus disease.</title>
        <authorList>
            <person name="Brueggemann H."/>
            <person name="Baumer S."/>
            <person name="Fricke W.F."/>
            <person name="Wiezer A."/>
            <person name="Liesegang H."/>
            <person name="Decker I."/>
            <person name="Herzberg C."/>
            <person name="Martinez-Arias R."/>
            <person name="Merkl R."/>
            <person name="Henne A."/>
            <person name="Gottschalk G."/>
        </authorList>
    </citation>
    <scope>NUCLEOTIDE SEQUENCE [LARGE SCALE GENOMIC DNA]</scope>
    <source>
        <strain evidence="3">Massachusetts / E88</strain>
    </source>
</reference>
<keyword evidence="1" id="KW-1133">Transmembrane helix</keyword>
<dbReference type="InterPro" id="IPR025699">
    <property type="entry name" value="ABC2_memb-like"/>
</dbReference>
<dbReference type="KEGG" id="ctc:CTC_00802"/>
<feature type="transmembrane region" description="Helical" evidence="1">
    <location>
        <begin position="121"/>
        <end position="140"/>
    </location>
</feature>
<gene>
    <name evidence="2" type="ordered locus">CTC_00802</name>
</gene>
<dbReference type="EMBL" id="AE015927">
    <property type="protein sequence ID" value="AAO35400.1"/>
    <property type="molecule type" value="Genomic_DNA"/>
</dbReference>